<reference evidence="4 5" key="1">
    <citation type="journal article" date="2013" name="Curr. Biol.">
        <title>The Genome of the Foraminiferan Reticulomyxa filosa.</title>
        <authorList>
            <person name="Glockner G."/>
            <person name="Hulsmann N."/>
            <person name="Schleicher M."/>
            <person name="Noegel A.A."/>
            <person name="Eichinger L."/>
            <person name="Gallinger C."/>
            <person name="Pawlowski J."/>
            <person name="Sierra R."/>
            <person name="Euteneuer U."/>
            <person name="Pillet L."/>
            <person name="Moustafa A."/>
            <person name="Platzer M."/>
            <person name="Groth M."/>
            <person name="Szafranski K."/>
            <person name="Schliwa M."/>
        </authorList>
    </citation>
    <scope>NUCLEOTIDE SEQUENCE [LARGE SCALE GENOMIC DNA]</scope>
</reference>
<name>X6LJ49_RETFI</name>
<feature type="coiled-coil region" evidence="2">
    <location>
        <begin position="101"/>
        <end position="190"/>
    </location>
</feature>
<evidence type="ECO:0000313" key="4">
    <source>
        <dbReference type="EMBL" id="ETO01958.1"/>
    </source>
</evidence>
<organism evidence="4 5">
    <name type="scientific">Reticulomyxa filosa</name>
    <dbReference type="NCBI Taxonomy" id="46433"/>
    <lineage>
        <taxon>Eukaryota</taxon>
        <taxon>Sar</taxon>
        <taxon>Rhizaria</taxon>
        <taxon>Retaria</taxon>
        <taxon>Foraminifera</taxon>
        <taxon>Monothalamids</taxon>
        <taxon>Reticulomyxidae</taxon>
        <taxon>Reticulomyxa</taxon>
    </lineage>
</organism>
<keyword evidence="1 2" id="KW-0175">Coiled coil</keyword>
<feature type="coiled-coil region" evidence="2">
    <location>
        <begin position="34"/>
        <end position="61"/>
    </location>
</feature>
<dbReference type="OrthoDB" id="75801at2759"/>
<dbReference type="Proteomes" id="UP000023152">
    <property type="component" value="Unassembled WGS sequence"/>
</dbReference>
<feature type="coiled-coil region" evidence="2">
    <location>
        <begin position="417"/>
        <end position="479"/>
    </location>
</feature>
<dbReference type="OMA" id="EATHIDD"/>
<dbReference type="AlphaFoldDB" id="X6LJ49"/>
<dbReference type="PANTHER" id="PTHR18870:SF9">
    <property type="entry name" value="PROTEIN TAG-278-RELATED"/>
    <property type="match status" value="1"/>
</dbReference>
<feature type="compositionally biased region" description="Polar residues" evidence="3">
    <location>
        <begin position="1012"/>
        <end position="1024"/>
    </location>
</feature>
<proteinExistence type="predicted"/>
<feature type="region of interest" description="Disordered" evidence="3">
    <location>
        <begin position="1012"/>
        <end position="1039"/>
    </location>
</feature>
<accession>X6LJ49</accession>
<keyword evidence="5" id="KW-1185">Reference proteome</keyword>
<feature type="coiled-coil region" evidence="2">
    <location>
        <begin position="630"/>
        <end position="733"/>
    </location>
</feature>
<sequence length="1039" mass="121982">MTSKTYSIPENGRSALLQRRKSFQDCDETKHKKIVQLTKVIQHLNTQVEEHNQELIHLKQTHETEIDQIISETYEKINQAKKIAQLWENKAVSNELFVNFKEQYRLEKEKTCAEMEALKKEWQQQSQNMRNEYNKEVQQLKAKAECLYQQTTLRINQLEVEMSDSKRKHELEIEDLAKNYQNELKNALSQVQQNLLLPLFFLQYKEDGQRILTTMQSIIEEKAQLISKHEKELKELNEKHKKQVQSDSEIISVLKCKIKTVEDKIEEQKAQNKSLNDKIGQYNSQAELWRQQNAELKTSLATCKDEIKNKNSAYQLVMNELTTTKETCDRHKAKNAELTCLLNELKNKQSHQNTEFDSKSAALKSSIEALTVNDFIYLFFLLFFFLLRQSEFSTLLDEKKKLEIRFQAMQTEHTTKMTLLESTMSSQQRKLKELQQLYDNLKEDNNSLTNSRELIAKELKEQKKRCHALSSELSNEKKAWKIAFQNFDEEFKICKAKIEQKINSFKATQLERIGSLTQKYEKEILQLQSDELKKKAQHALEESQLEAQLLSHKEHIKTLESQLSQSSTDSELSKQSYQDELHKAALLKATLDDQIKTYMEEITHNKVEITQLKTNLSLLDQTCSDTSRRLKDSENRLLACQTEAKALQVQNGAEQNSFQKMIAQLKDQIQQKENQLTQYASEHENNITMQKNKHEQEMQKLKDQFAAALEQSQKKLKDEMNEMTKQSEKQIAQDKKKYGDDLGITTRKYEQEIGKIKQANEQHVNMLKTIFNSDLEKERLRIKTETENELKKQKQALTQIHEKEKLILSQEKQILREEMNHKLEALENAHKVAVQNYETIKEQLSDQLAALKKELTEQNETNEAEKGQLLALFGQERAQNEQQKKILVEDFEKEKQQITTKFKQDVEDLTKKKNEDVNVLQFKLKQLQNQFCCSQKNKCDSWKEKYDNRSSLPEDVQQIEELKMQTFSLQKMLTEKEKVLEQFRRDMLNREESYNKVFGRSPKIGVLSTLPNQNISNPNSSARKTISKDKSKKNITNFV</sequence>
<dbReference type="EMBL" id="ASPP01037029">
    <property type="protein sequence ID" value="ETO01958.1"/>
    <property type="molecule type" value="Genomic_DNA"/>
</dbReference>
<evidence type="ECO:0000256" key="2">
    <source>
        <dbReference type="SAM" id="Coils"/>
    </source>
</evidence>
<evidence type="ECO:0000313" key="5">
    <source>
        <dbReference type="Proteomes" id="UP000023152"/>
    </source>
</evidence>
<evidence type="ECO:0000256" key="1">
    <source>
        <dbReference type="ARBA" id="ARBA00023054"/>
    </source>
</evidence>
<dbReference type="PANTHER" id="PTHR18870">
    <property type="entry name" value="PROTEIN TAG-278-RELATED"/>
    <property type="match status" value="1"/>
</dbReference>
<feature type="coiled-coil region" evidence="2">
    <location>
        <begin position="783"/>
        <end position="868"/>
    </location>
</feature>
<comment type="caution">
    <text evidence="4">The sequence shown here is derived from an EMBL/GenBank/DDBJ whole genome shotgun (WGS) entry which is preliminary data.</text>
</comment>
<feature type="coiled-coil region" evidence="2">
    <location>
        <begin position="219"/>
        <end position="292"/>
    </location>
</feature>
<evidence type="ECO:0000256" key="3">
    <source>
        <dbReference type="SAM" id="MobiDB-lite"/>
    </source>
</evidence>
<gene>
    <name evidence="4" type="ORF">RFI_35479</name>
</gene>
<protein>
    <submittedName>
        <fullName evidence="4">Uncharacterized protein</fullName>
    </submittedName>
</protein>
<feature type="coiled-coil region" evidence="2">
    <location>
        <begin position="522"/>
        <end position="562"/>
    </location>
</feature>